<feature type="compositionally biased region" description="Low complexity" evidence="1">
    <location>
        <begin position="266"/>
        <end position="280"/>
    </location>
</feature>
<comment type="caution">
    <text evidence="2">The sequence shown here is derived from an EMBL/GenBank/DDBJ whole genome shotgun (WGS) entry which is preliminary data.</text>
</comment>
<gene>
    <name evidence="2" type="ORF">GRF29_19g1565283</name>
</gene>
<feature type="compositionally biased region" description="Basic and acidic residues" evidence="1">
    <location>
        <begin position="135"/>
        <end position="145"/>
    </location>
</feature>
<dbReference type="AlphaFoldDB" id="A0AAN6RIU4"/>
<evidence type="ECO:0000256" key="1">
    <source>
        <dbReference type="SAM" id="MobiDB-lite"/>
    </source>
</evidence>
<proteinExistence type="predicted"/>
<feature type="compositionally biased region" description="Basic residues" evidence="1">
    <location>
        <begin position="169"/>
        <end position="181"/>
    </location>
</feature>
<accession>A0AAN6RIU4</accession>
<dbReference type="EMBL" id="WVTA01000003">
    <property type="protein sequence ID" value="KAK3214880.1"/>
    <property type="molecule type" value="Genomic_DNA"/>
</dbReference>
<feature type="region of interest" description="Disordered" evidence="1">
    <location>
        <begin position="124"/>
        <end position="296"/>
    </location>
</feature>
<keyword evidence="3" id="KW-1185">Reference proteome</keyword>
<protein>
    <submittedName>
        <fullName evidence="2">Uncharacterized protein</fullName>
    </submittedName>
</protein>
<evidence type="ECO:0000313" key="2">
    <source>
        <dbReference type="EMBL" id="KAK3214880.1"/>
    </source>
</evidence>
<evidence type="ECO:0000313" key="3">
    <source>
        <dbReference type="Proteomes" id="UP001280581"/>
    </source>
</evidence>
<sequence>MLSLLRGSPLEQELPNEPNAQATPEQGNSQPTVQQRTGVAFTQFLASSPKHELAKDVDAWSEDAPRALLAPWEERVAEDGHFDQLRYLFAEGTVFDNDDFRRLRPNPKFKKEWVMVQQLYREGSSSRARRAVVGPDDHAGEEERSSPFLRKAKRALDSSDDADTERQSKRAKGGRASKPKNKASLSGSAASVEADTSTEGGRRRLAVYDTDDENDVLSQRPIPEPSTEPSDNDEDSPGPRRGTARSRRGTARSRRIVQESEDSASETDQSLSTESSTSSEEITDSEEEAILQVEDTVTNVDTSGFVRRSGRSRNHPRYF</sequence>
<feature type="compositionally biased region" description="Polar residues" evidence="1">
    <location>
        <begin position="183"/>
        <end position="199"/>
    </location>
</feature>
<dbReference type="Proteomes" id="UP001280581">
    <property type="component" value="Unassembled WGS sequence"/>
</dbReference>
<name>A0AAN6RIU4_9PLEO</name>
<feature type="compositionally biased region" description="Basic residues" evidence="1">
    <location>
        <begin position="242"/>
        <end position="255"/>
    </location>
</feature>
<reference evidence="2 3" key="1">
    <citation type="submission" date="2021-02" db="EMBL/GenBank/DDBJ databases">
        <title>Genome assembly of Pseudopithomyces chartarum.</title>
        <authorList>
            <person name="Jauregui R."/>
            <person name="Singh J."/>
            <person name="Voisey C."/>
        </authorList>
    </citation>
    <scope>NUCLEOTIDE SEQUENCE [LARGE SCALE GENOMIC DNA]</scope>
    <source>
        <strain evidence="2 3">AGR01</strain>
    </source>
</reference>
<organism evidence="2 3">
    <name type="scientific">Pseudopithomyces chartarum</name>
    <dbReference type="NCBI Taxonomy" id="1892770"/>
    <lineage>
        <taxon>Eukaryota</taxon>
        <taxon>Fungi</taxon>
        <taxon>Dikarya</taxon>
        <taxon>Ascomycota</taxon>
        <taxon>Pezizomycotina</taxon>
        <taxon>Dothideomycetes</taxon>
        <taxon>Pleosporomycetidae</taxon>
        <taxon>Pleosporales</taxon>
        <taxon>Massarineae</taxon>
        <taxon>Didymosphaeriaceae</taxon>
        <taxon>Pseudopithomyces</taxon>
    </lineage>
</organism>
<feature type="region of interest" description="Disordered" evidence="1">
    <location>
        <begin position="1"/>
        <end position="38"/>
    </location>
</feature>
<feature type="compositionally biased region" description="Polar residues" evidence="1">
    <location>
        <begin position="18"/>
        <end position="37"/>
    </location>
</feature>